<gene>
    <name evidence="1" type="primary">Ap4m1</name>
    <name evidence="1" type="ORF">MALELE_R15193</name>
</gene>
<proteinExistence type="predicted"/>
<feature type="non-terminal residue" evidence="1">
    <location>
        <position position="51"/>
    </location>
</feature>
<dbReference type="InterPro" id="IPR036168">
    <property type="entry name" value="AP2_Mu_C_sf"/>
</dbReference>
<evidence type="ECO:0000313" key="1">
    <source>
        <dbReference type="EMBL" id="NWV59976.1"/>
    </source>
</evidence>
<name>A0A7K6G9H5_9PASS</name>
<organism evidence="1 2">
    <name type="scientific">Malurus elegans</name>
    <name type="common">Red-winged fairywren</name>
    <dbReference type="NCBI Taxonomy" id="720584"/>
    <lineage>
        <taxon>Eukaryota</taxon>
        <taxon>Metazoa</taxon>
        <taxon>Chordata</taxon>
        <taxon>Craniata</taxon>
        <taxon>Vertebrata</taxon>
        <taxon>Euteleostomi</taxon>
        <taxon>Archelosauria</taxon>
        <taxon>Archosauria</taxon>
        <taxon>Dinosauria</taxon>
        <taxon>Saurischia</taxon>
        <taxon>Theropoda</taxon>
        <taxon>Coelurosauria</taxon>
        <taxon>Aves</taxon>
        <taxon>Neognathae</taxon>
        <taxon>Neoaves</taxon>
        <taxon>Telluraves</taxon>
        <taxon>Australaves</taxon>
        <taxon>Passeriformes</taxon>
        <taxon>Meliphagoidea</taxon>
        <taxon>Maluridae</taxon>
        <taxon>Malurus</taxon>
    </lineage>
</organism>
<reference evidence="1 2" key="1">
    <citation type="submission" date="2019-09" db="EMBL/GenBank/DDBJ databases">
        <title>Bird 10,000 Genomes (B10K) Project - Family phase.</title>
        <authorList>
            <person name="Zhang G."/>
        </authorList>
    </citation>
    <scope>NUCLEOTIDE SEQUENCE [LARGE SCALE GENOMIC DNA]</scope>
    <source>
        <strain evidence="1">B10K-DU-029-44</strain>
        <tissue evidence="1">Heart</tissue>
    </source>
</reference>
<dbReference type="SUPFAM" id="SSF49447">
    <property type="entry name" value="Second domain of Mu2 adaptin subunit (ap50) of ap2 adaptor"/>
    <property type="match status" value="1"/>
</dbReference>
<sequence length="51" mass="5559">LEMTSPSPSWRLSLGPAHLSFELPSLSCSGLRLRFLRISGPPGLGPAQRWV</sequence>
<dbReference type="EMBL" id="VZRP01002378">
    <property type="protein sequence ID" value="NWV59976.1"/>
    <property type="molecule type" value="Genomic_DNA"/>
</dbReference>
<accession>A0A7K6G9H5</accession>
<keyword evidence="2" id="KW-1185">Reference proteome</keyword>
<protein>
    <submittedName>
        <fullName evidence="1">AP4M1 protein</fullName>
    </submittedName>
</protein>
<feature type="non-terminal residue" evidence="1">
    <location>
        <position position="1"/>
    </location>
</feature>
<dbReference type="AlphaFoldDB" id="A0A7K6G9H5"/>
<comment type="caution">
    <text evidence="1">The sequence shown here is derived from an EMBL/GenBank/DDBJ whole genome shotgun (WGS) entry which is preliminary data.</text>
</comment>
<dbReference type="Proteomes" id="UP000564407">
    <property type="component" value="Unassembled WGS sequence"/>
</dbReference>
<evidence type="ECO:0000313" key="2">
    <source>
        <dbReference type="Proteomes" id="UP000564407"/>
    </source>
</evidence>